<evidence type="ECO:0000313" key="3">
    <source>
        <dbReference type="Proteomes" id="UP000238479"/>
    </source>
</evidence>
<feature type="region of interest" description="Disordered" evidence="1">
    <location>
        <begin position="245"/>
        <end position="370"/>
    </location>
</feature>
<organism evidence="2 3">
    <name type="scientific">Rosa chinensis</name>
    <name type="common">China rose</name>
    <dbReference type="NCBI Taxonomy" id="74649"/>
    <lineage>
        <taxon>Eukaryota</taxon>
        <taxon>Viridiplantae</taxon>
        <taxon>Streptophyta</taxon>
        <taxon>Embryophyta</taxon>
        <taxon>Tracheophyta</taxon>
        <taxon>Spermatophyta</taxon>
        <taxon>Magnoliopsida</taxon>
        <taxon>eudicotyledons</taxon>
        <taxon>Gunneridae</taxon>
        <taxon>Pentapetalae</taxon>
        <taxon>rosids</taxon>
        <taxon>fabids</taxon>
        <taxon>Rosales</taxon>
        <taxon>Rosaceae</taxon>
        <taxon>Rosoideae</taxon>
        <taxon>Rosoideae incertae sedis</taxon>
        <taxon>Rosa</taxon>
    </lineage>
</organism>
<evidence type="ECO:0008006" key="4">
    <source>
        <dbReference type="Google" id="ProtNLM"/>
    </source>
</evidence>
<dbReference type="Proteomes" id="UP000238479">
    <property type="component" value="Chromosome 1"/>
</dbReference>
<keyword evidence="3" id="KW-1185">Reference proteome</keyword>
<gene>
    <name evidence="2" type="ORF">RchiOBHm_Chr1g0346821</name>
</gene>
<feature type="compositionally biased region" description="Polar residues" evidence="1">
    <location>
        <begin position="17"/>
        <end position="33"/>
    </location>
</feature>
<feature type="compositionally biased region" description="Polar residues" evidence="1">
    <location>
        <begin position="325"/>
        <end position="334"/>
    </location>
</feature>
<sequence>MLQLTTVGKNKKRKSMKASQPRPQTRLQSQAQSEHAFVTPTRGQIEIFGEAGQNVSYAQARKTRGITQGLGTQALINACKQRIPIRTNGEHKLPQNVRANIKFRSEIGIQTRQNAPLMVKRWKEVSASDKEKITKALAIKFDFDGTDPVVRKFIEAHMSKSYSLWRSRLNKHYKQHAYDPEYARAHPPVKLFYNREMAEWEWLCDELFTDEDYQKRCKINSANRNKQEYDHLESLPPYPKHIAAAQESTDASRINKKDSEYDDDEDDVDDNGNDGDDDDNDVDYNVDDDYVGYNDPVDANDEDDVDDNVGRNLEVEVDNVEERGNQSVSTNTEKSSGKRKLSSFTNVHGESSKKRHEIAEQRFTDSAPLRGNDEVQSVSKEVSDEEYLMQCFGILNKMDEIDDDSYSKALKLFRGDATWRKLFVGMPEKRRKNFILNLFCT</sequence>
<dbReference type="Gramene" id="PRQ57303">
    <property type="protein sequence ID" value="PRQ57303"/>
    <property type="gene ID" value="RchiOBHm_Chr1g0346821"/>
</dbReference>
<name>A0A2P6SF64_ROSCH</name>
<proteinExistence type="predicted"/>
<feature type="region of interest" description="Disordered" evidence="1">
    <location>
        <begin position="1"/>
        <end position="36"/>
    </location>
</feature>
<dbReference type="PANTHER" id="PTHR33499">
    <property type="entry name" value="OS12G0282400 PROTEIN-RELATED"/>
    <property type="match status" value="1"/>
</dbReference>
<dbReference type="PANTHER" id="PTHR33499:SF43">
    <property type="entry name" value="TRANSPOSASE, PTTA_EN_SPM, PLANT"/>
    <property type="match status" value="1"/>
</dbReference>
<reference evidence="2 3" key="1">
    <citation type="journal article" date="2018" name="Nat. Genet.">
        <title>The Rosa genome provides new insights in the design of modern roses.</title>
        <authorList>
            <person name="Bendahmane M."/>
        </authorList>
    </citation>
    <scope>NUCLEOTIDE SEQUENCE [LARGE SCALE GENOMIC DNA]</scope>
    <source>
        <strain evidence="3">cv. Old Blush</strain>
    </source>
</reference>
<dbReference type="AlphaFoldDB" id="A0A2P6SF64"/>
<accession>A0A2P6SF64</accession>
<evidence type="ECO:0000313" key="2">
    <source>
        <dbReference type="EMBL" id="PRQ57303.1"/>
    </source>
</evidence>
<dbReference type="EMBL" id="PDCK01000039">
    <property type="protein sequence ID" value="PRQ57303.1"/>
    <property type="molecule type" value="Genomic_DNA"/>
</dbReference>
<feature type="compositionally biased region" description="Acidic residues" evidence="1">
    <location>
        <begin position="298"/>
        <end position="307"/>
    </location>
</feature>
<evidence type="ECO:0000256" key="1">
    <source>
        <dbReference type="SAM" id="MobiDB-lite"/>
    </source>
</evidence>
<comment type="caution">
    <text evidence="2">The sequence shown here is derived from an EMBL/GenBank/DDBJ whole genome shotgun (WGS) entry which is preliminary data.</text>
</comment>
<protein>
    <recommendedName>
        <fullName evidence="4">Transposase, Ptta/En/Spm, plant</fullName>
    </recommendedName>
</protein>
<feature type="compositionally biased region" description="Acidic residues" evidence="1">
    <location>
        <begin position="260"/>
        <end position="290"/>
    </location>
</feature>